<accession>A0A6J7WEW7</accession>
<dbReference type="EMBL" id="LR798214">
    <property type="protein sequence ID" value="CAB5194581.1"/>
    <property type="molecule type" value="Genomic_DNA"/>
</dbReference>
<evidence type="ECO:0000256" key="1">
    <source>
        <dbReference type="SAM" id="Phobius"/>
    </source>
</evidence>
<keyword evidence="1" id="KW-0472">Membrane</keyword>
<reference evidence="2" key="1">
    <citation type="submission" date="2020-05" db="EMBL/GenBank/DDBJ databases">
        <authorList>
            <person name="Chiriac C."/>
            <person name="Salcher M."/>
            <person name="Ghai R."/>
            <person name="Kavagutti S V."/>
        </authorList>
    </citation>
    <scope>NUCLEOTIDE SEQUENCE</scope>
</reference>
<evidence type="ECO:0000313" key="2">
    <source>
        <dbReference type="EMBL" id="CAB5194581.1"/>
    </source>
</evidence>
<protein>
    <submittedName>
        <fullName evidence="2">Uncharacterized protein</fullName>
    </submittedName>
</protein>
<gene>
    <name evidence="2" type="ORF">UFOVP171_12</name>
</gene>
<keyword evidence="1" id="KW-1133">Transmembrane helix</keyword>
<organism evidence="2">
    <name type="scientific">uncultured Caudovirales phage</name>
    <dbReference type="NCBI Taxonomy" id="2100421"/>
    <lineage>
        <taxon>Viruses</taxon>
        <taxon>Duplodnaviria</taxon>
        <taxon>Heunggongvirae</taxon>
        <taxon>Uroviricota</taxon>
        <taxon>Caudoviricetes</taxon>
        <taxon>Peduoviridae</taxon>
        <taxon>Maltschvirus</taxon>
        <taxon>Maltschvirus maltsch</taxon>
    </lineage>
</organism>
<sequence>MMFRLLFEFEHLLIALVVQAAMGWLTGNWWAGAALMSGVLMGREHAQAEYKWIERYGQGRRANLPWWGWADPRVWDVHSWFWNLSLPIAAVLLMAGVM</sequence>
<feature type="transmembrane region" description="Helical" evidence="1">
    <location>
        <begin position="12"/>
        <end position="31"/>
    </location>
</feature>
<feature type="transmembrane region" description="Helical" evidence="1">
    <location>
        <begin position="80"/>
        <end position="97"/>
    </location>
</feature>
<keyword evidence="1" id="KW-0812">Transmembrane</keyword>
<proteinExistence type="predicted"/>
<name>A0A6J7WEW7_9CAUD</name>